<accession>A0A0F9T9S0</accession>
<reference evidence="1" key="1">
    <citation type="journal article" date="2015" name="Nature">
        <title>Complex archaea that bridge the gap between prokaryotes and eukaryotes.</title>
        <authorList>
            <person name="Spang A."/>
            <person name="Saw J.H."/>
            <person name="Jorgensen S.L."/>
            <person name="Zaremba-Niedzwiedzka K."/>
            <person name="Martijn J."/>
            <person name="Lind A.E."/>
            <person name="van Eijk R."/>
            <person name="Schleper C."/>
            <person name="Guy L."/>
            <person name="Ettema T.J."/>
        </authorList>
    </citation>
    <scope>NUCLEOTIDE SEQUENCE</scope>
</reference>
<protein>
    <recommendedName>
        <fullName evidence="2">Methyltransferase type 11 domain-containing protein</fullName>
    </recommendedName>
</protein>
<comment type="caution">
    <text evidence="1">The sequence shown here is derived from an EMBL/GenBank/DDBJ whole genome shotgun (WGS) entry which is preliminary data.</text>
</comment>
<proteinExistence type="predicted"/>
<dbReference type="AlphaFoldDB" id="A0A0F9T9S0"/>
<gene>
    <name evidence="1" type="ORF">LCGC14_0417680</name>
</gene>
<dbReference type="EMBL" id="LAZR01000377">
    <property type="protein sequence ID" value="KKN71702.1"/>
    <property type="molecule type" value="Genomic_DNA"/>
</dbReference>
<name>A0A0F9T9S0_9ZZZZ</name>
<organism evidence="1">
    <name type="scientific">marine sediment metagenome</name>
    <dbReference type="NCBI Taxonomy" id="412755"/>
    <lineage>
        <taxon>unclassified sequences</taxon>
        <taxon>metagenomes</taxon>
        <taxon>ecological metagenomes</taxon>
    </lineage>
</organism>
<evidence type="ECO:0000313" key="1">
    <source>
        <dbReference type="EMBL" id="KKN71702.1"/>
    </source>
</evidence>
<sequence length="180" mass="20329">MSKWREDLESWLGTLDISGTVLDVGGAQKPIKGRTGSWYATAYDIWDIENFGKSFVTKGRVDGPIPSTLFPADNVFCLETLMYTIDPVRALMNLATLTKRDLYISNPLEGYPETKPKGTDMLRLMPNWFEHVLKDSLFEIVELKIAYAHDAEWGMVATMNEGYKIARPQASGILIHARRV</sequence>
<evidence type="ECO:0008006" key="2">
    <source>
        <dbReference type="Google" id="ProtNLM"/>
    </source>
</evidence>